<name>A0A1L9RE72_ASPWE</name>
<keyword evidence="10" id="KW-1185">Reference proteome</keyword>
<organism evidence="9 10">
    <name type="scientific">Aspergillus wentii DTO 134E9</name>
    <dbReference type="NCBI Taxonomy" id="1073089"/>
    <lineage>
        <taxon>Eukaryota</taxon>
        <taxon>Fungi</taxon>
        <taxon>Dikarya</taxon>
        <taxon>Ascomycota</taxon>
        <taxon>Pezizomycotina</taxon>
        <taxon>Eurotiomycetes</taxon>
        <taxon>Eurotiomycetidae</taxon>
        <taxon>Eurotiales</taxon>
        <taxon>Aspergillaceae</taxon>
        <taxon>Aspergillus</taxon>
        <taxon>Aspergillus subgen. Cremei</taxon>
    </lineage>
</organism>
<dbReference type="PANTHER" id="PTHR24208:SF166">
    <property type="entry name" value="LIM HOMEOBOX TRANSCRIPTION FACTOR 1 ALPHA, ISOFORM B"/>
    <property type="match status" value="1"/>
</dbReference>
<keyword evidence="3 5" id="KW-0371">Homeobox</keyword>
<dbReference type="AlphaFoldDB" id="A0A1L9RE72"/>
<dbReference type="RefSeq" id="XP_040686844.1">
    <property type="nucleotide sequence ID" value="XM_040828578.1"/>
</dbReference>
<dbReference type="EMBL" id="KV878214">
    <property type="protein sequence ID" value="OJJ33167.1"/>
    <property type="molecule type" value="Genomic_DNA"/>
</dbReference>
<gene>
    <name evidence="9" type="ORF">ASPWEDRAFT_115376</name>
</gene>
<dbReference type="InterPro" id="IPR009057">
    <property type="entry name" value="Homeodomain-like_sf"/>
</dbReference>
<dbReference type="VEuPathDB" id="FungiDB:ASPWEDRAFT_115376"/>
<dbReference type="InterPro" id="IPR050453">
    <property type="entry name" value="LIM_Homeobox_TF"/>
</dbReference>
<dbReference type="OrthoDB" id="6159439at2759"/>
<feature type="region of interest" description="Disordered" evidence="7">
    <location>
        <begin position="53"/>
        <end position="200"/>
    </location>
</feature>
<dbReference type="STRING" id="1073089.A0A1L9RE72"/>
<feature type="compositionally biased region" description="Low complexity" evidence="7">
    <location>
        <begin position="79"/>
        <end position="90"/>
    </location>
</feature>
<keyword evidence="4 5" id="KW-0539">Nucleus</keyword>
<dbReference type="GeneID" id="63744426"/>
<proteinExistence type="predicted"/>
<dbReference type="Gene3D" id="1.10.10.60">
    <property type="entry name" value="Homeodomain-like"/>
    <property type="match status" value="1"/>
</dbReference>
<dbReference type="SMART" id="SM00389">
    <property type="entry name" value="HOX"/>
    <property type="match status" value="1"/>
</dbReference>
<evidence type="ECO:0000256" key="4">
    <source>
        <dbReference type="ARBA" id="ARBA00023242"/>
    </source>
</evidence>
<feature type="compositionally biased region" description="Basic and acidic residues" evidence="7">
    <location>
        <begin position="183"/>
        <end position="193"/>
    </location>
</feature>
<dbReference type="PROSITE" id="PS50071">
    <property type="entry name" value="HOMEOBOX_2"/>
    <property type="match status" value="1"/>
</dbReference>
<evidence type="ECO:0000313" key="9">
    <source>
        <dbReference type="EMBL" id="OJJ33167.1"/>
    </source>
</evidence>
<feature type="compositionally biased region" description="Basic and acidic residues" evidence="7">
    <location>
        <begin position="145"/>
        <end position="165"/>
    </location>
</feature>
<accession>A0A1L9RE72</accession>
<dbReference type="GO" id="GO:0000977">
    <property type="term" value="F:RNA polymerase II transcription regulatory region sequence-specific DNA binding"/>
    <property type="evidence" value="ECO:0007669"/>
    <property type="project" value="TreeGrafter"/>
</dbReference>
<sequence>MSVSGPCLWLSSVSPPTTSHLSAITSHLSPATWNSDQTQPRSDVVPSRLLWSWEKDSESSKTPPAEMQPAAMRAENAFSGSDAPAGPSSGLFSEAEMPPKDAEHRVAEAGNDAPLSRMRLEKMNRSEPLLPLPREAVSSSPPRDLTPEAKEIQRGETVETEKESGEGMMTSSDEGGGSSIGGEHQKQSSDSKSEKKKMKRFRLTHNQTRFLMSEFTRQAHPDAAHRERLSREIPGLTPRQVQVWFQNRRAKLKRLTSNDRERMLKSRALPDDFDTTQVLRTPFGGKSASETPVLLTDGMQRPNEEEYVISPMSSASTNNGNYFSSNTLERGSENFHHPGTLPSRGAPISELQRSNRGAFPFARSSSFSEPSFNTGLHMPGRFSRPGADPLGHPNMPYTRRVMEYGIPRPGSNGMVIGYDHHRPLEGSVSPTNPQDTSMPYNVDNHSPQVQGYQSQLTMPVPKGFGGLEMNSQMQPHNRHIPNLEYRPFSYDHQSYPMNSTIPFTQANASSLSLPASFPTSDAGHVPQGAVCSAPDDRMNPPPLMDPLRSKFGNQTFEYANYL</sequence>
<evidence type="ECO:0000256" key="2">
    <source>
        <dbReference type="ARBA" id="ARBA00023125"/>
    </source>
</evidence>
<evidence type="ECO:0000256" key="7">
    <source>
        <dbReference type="SAM" id="MobiDB-lite"/>
    </source>
</evidence>
<evidence type="ECO:0000256" key="5">
    <source>
        <dbReference type="PROSITE-ProRule" id="PRU00108"/>
    </source>
</evidence>
<evidence type="ECO:0000259" key="8">
    <source>
        <dbReference type="PROSITE" id="PS50071"/>
    </source>
</evidence>
<dbReference type="GO" id="GO:0000981">
    <property type="term" value="F:DNA-binding transcription factor activity, RNA polymerase II-specific"/>
    <property type="evidence" value="ECO:0007669"/>
    <property type="project" value="TreeGrafter"/>
</dbReference>
<keyword evidence="2 5" id="KW-0238">DNA-binding</keyword>
<protein>
    <recommendedName>
        <fullName evidence="8">Homeobox domain-containing protein</fullName>
    </recommendedName>
</protein>
<dbReference type="CDD" id="cd00086">
    <property type="entry name" value="homeodomain"/>
    <property type="match status" value="1"/>
</dbReference>
<reference evidence="10" key="1">
    <citation type="journal article" date="2017" name="Genome Biol.">
        <title>Comparative genomics reveals high biological diversity and specific adaptations in the industrially and medically important fungal genus Aspergillus.</title>
        <authorList>
            <person name="de Vries R.P."/>
            <person name="Riley R."/>
            <person name="Wiebenga A."/>
            <person name="Aguilar-Osorio G."/>
            <person name="Amillis S."/>
            <person name="Uchima C.A."/>
            <person name="Anderluh G."/>
            <person name="Asadollahi M."/>
            <person name="Askin M."/>
            <person name="Barry K."/>
            <person name="Battaglia E."/>
            <person name="Bayram O."/>
            <person name="Benocci T."/>
            <person name="Braus-Stromeyer S.A."/>
            <person name="Caldana C."/>
            <person name="Canovas D."/>
            <person name="Cerqueira G.C."/>
            <person name="Chen F."/>
            <person name="Chen W."/>
            <person name="Choi C."/>
            <person name="Clum A."/>
            <person name="Dos Santos R.A."/>
            <person name="Damasio A.R."/>
            <person name="Diallinas G."/>
            <person name="Emri T."/>
            <person name="Fekete E."/>
            <person name="Flipphi M."/>
            <person name="Freyberg S."/>
            <person name="Gallo A."/>
            <person name="Gournas C."/>
            <person name="Habgood R."/>
            <person name="Hainaut M."/>
            <person name="Harispe M.L."/>
            <person name="Henrissat B."/>
            <person name="Hilden K.S."/>
            <person name="Hope R."/>
            <person name="Hossain A."/>
            <person name="Karabika E."/>
            <person name="Karaffa L."/>
            <person name="Karanyi Z."/>
            <person name="Krasevec N."/>
            <person name="Kuo A."/>
            <person name="Kusch H."/>
            <person name="LaButti K."/>
            <person name="Lagendijk E.L."/>
            <person name="Lapidus A."/>
            <person name="Levasseur A."/>
            <person name="Lindquist E."/>
            <person name="Lipzen A."/>
            <person name="Logrieco A.F."/>
            <person name="MacCabe A."/>
            <person name="Maekelae M.R."/>
            <person name="Malavazi I."/>
            <person name="Melin P."/>
            <person name="Meyer V."/>
            <person name="Mielnichuk N."/>
            <person name="Miskei M."/>
            <person name="Molnar A.P."/>
            <person name="Mule G."/>
            <person name="Ngan C.Y."/>
            <person name="Orejas M."/>
            <person name="Orosz E."/>
            <person name="Ouedraogo J.P."/>
            <person name="Overkamp K.M."/>
            <person name="Park H.-S."/>
            <person name="Perrone G."/>
            <person name="Piumi F."/>
            <person name="Punt P.J."/>
            <person name="Ram A.F."/>
            <person name="Ramon A."/>
            <person name="Rauscher S."/>
            <person name="Record E."/>
            <person name="Riano-Pachon D.M."/>
            <person name="Robert V."/>
            <person name="Roehrig J."/>
            <person name="Ruller R."/>
            <person name="Salamov A."/>
            <person name="Salih N.S."/>
            <person name="Samson R.A."/>
            <person name="Sandor E."/>
            <person name="Sanguinetti M."/>
            <person name="Schuetze T."/>
            <person name="Sepcic K."/>
            <person name="Shelest E."/>
            <person name="Sherlock G."/>
            <person name="Sophianopoulou V."/>
            <person name="Squina F.M."/>
            <person name="Sun H."/>
            <person name="Susca A."/>
            <person name="Todd R.B."/>
            <person name="Tsang A."/>
            <person name="Unkles S.E."/>
            <person name="van de Wiele N."/>
            <person name="van Rossen-Uffink D."/>
            <person name="Oliveira J.V."/>
            <person name="Vesth T.C."/>
            <person name="Visser J."/>
            <person name="Yu J.-H."/>
            <person name="Zhou M."/>
            <person name="Andersen M.R."/>
            <person name="Archer D.B."/>
            <person name="Baker S.E."/>
            <person name="Benoit I."/>
            <person name="Brakhage A.A."/>
            <person name="Braus G.H."/>
            <person name="Fischer R."/>
            <person name="Frisvad J.C."/>
            <person name="Goldman G.H."/>
            <person name="Houbraken J."/>
            <person name="Oakley B."/>
            <person name="Pocsi I."/>
            <person name="Scazzocchio C."/>
            <person name="Seiboth B."/>
            <person name="vanKuyk P.A."/>
            <person name="Wortman J."/>
            <person name="Dyer P.S."/>
            <person name="Grigoriev I.V."/>
        </authorList>
    </citation>
    <scope>NUCLEOTIDE SEQUENCE [LARGE SCALE GENOMIC DNA]</scope>
    <source>
        <strain evidence="10">DTO 134E9</strain>
    </source>
</reference>
<evidence type="ECO:0000313" key="10">
    <source>
        <dbReference type="Proteomes" id="UP000184383"/>
    </source>
</evidence>
<evidence type="ECO:0000256" key="3">
    <source>
        <dbReference type="ARBA" id="ARBA00023155"/>
    </source>
</evidence>
<dbReference type="InterPro" id="IPR001356">
    <property type="entry name" value="HD"/>
</dbReference>
<dbReference type="SUPFAM" id="SSF46689">
    <property type="entry name" value="Homeodomain-like"/>
    <property type="match status" value="1"/>
</dbReference>
<dbReference type="Pfam" id="PF00046">
    <property type="entry name" value="Homeodomain"/>
    <property type="match status" value="1"/>
</dbReference>
<comment type="subcellular location">
    <subcellularLocation>
        <location evidence="1 5 6">Nucleus</location>
    </subcellularLocation>
</comment>
<evidence type="ECO:0000256" key="6">
    <source>
        <dbReference type="RuleBase" id="RU000682"/>
    </source>
</evidence>
<feature type="domain" description="Homeobox" evidence="8">
    <location>
        <begin position="194"/>
        <end position="255"/>
    </location>
</feature>
<feature type="DNA-binding region" description="Homeobox" evidence="5">
    <location>
        <begin position="196"/>
        <end position="256"/>
    </location>
</feature>
<feature type="compositionally biased region" description="Basic and acidic residues" evidence="7">
    <location>
        <begin position="97"/>
        <end position="107"/>
    </location>
</feature>
<dbReference type="Proteomes" id="UP000184383">
    <property type="component" value="Unassembled WGS sequence"/>
</dbReference>
<evidence type="ECO:0000256" key="1">
    <source>
        <dbReference type="ARBA" id="ARBA00004123"/>
    </source>
</evidence>
<dbReference type="GO" id="GO:0005634">
    <property type="term" value="C:nucleus"/>
    <property type="evidence" value="ECO:0007669"/>
    <property type="project" value="UniProtKB-SubCell"/>
</dbReference>
<dbReference type="PANTHER" id="PTHR24208">
    <property type="entry name" value="LIM/HOMEOBOX PROTEIN LHX"/>
    <property type="match status" value="1"/>
</dbReference>